<gene>
    <name evidence="1" type="ORF">AVEN_250349_1</name>
</gene>
<feature type="non-terminal residue" evidence="1">
    <location>
        <position position="1"/>
    </location>
</feature>
<protein>
    <submittedName>
        <fullName evidence="1">Uncharacterized protein</fullName>
    </submittedName>
</protein>
<dbReference type="EMBL" id="BGPR01265851">
    <property type="protein sequence ID" value="GBM84828.1"/>
    <property type="molecule type" value="Genomic_DNA"/>
</dbReference>
<comment type="caution">
    <text evidence="1">The sequence shown here is derived from an EMBL/GenBank/DDBJ whole genome shotgun (WGS) entry which is preliminary data.</text>
</comment>
<name>A0A4Y2J691_ARAVE</name>
<keyword evidence="2" id="KW-1185">Reference proteome</keyword>
<evidence type="ECO:0000313" key="1">
    <source>
        <dbReference type="EMBL" id="GBM84828.1"/>
    </source>
</evidence>
<evidence type="ECO:0000313" key="2">
    <source>
        <dbReference type="Proteomes" id="UP000499080"/>
    </source>
</evidence>
<organism evidence="1 2">
    <name type="scientific">Araneus ventricosus</name>
    <name type="common">Orbweaver spider</name>
    <name type="synonym">Epeira ventricosa</name>
    <dbReference type="NCBI Taxonomy" id="182803"/>
    <lineage>
        <taxon>Eukaryota</taxon>
        <taxon>Metazoa</taxon>
        <taxon>Ecdysozoa</taxon>
        <taxon>Arthropoda</taxon>
        <taxon>Chelicerata</taxon>
        <taxon>Arachnida</taxon>
        <taxon>Araneae</taxon>
        <taxon>Araneomorphae</taxon>
        <taxon>Entelegynae</taxon>
        <taxon>Araneoidea</taxon>
        <taxon>Araneidae</taxon>
        <taxon>Araneus</taxon>
    </lineage>
</organism>
<dbReference type="Proteomes" id="UP000499080">
    <property type="component" value="Unassembled WGS sequence"/>
</dbReference>
<sequence>RRLMGISGLSSLGVFFIMLLTGCDASSTNPLIQQVE</sequence>
<proteinExistence type="predicted"/>
<reference evidence="1 2" key="1">
    <citation type="journal article" date="2019" name="Sci. Rep.">
        <title>Orb-weaving spider Araneus ventricosus genome elucidates the spidroin gene catalogue.</title>
        <authorList>
            <person name="Kono N."/>
            <person name="Nakamura H."/>
            <person name="Ohtoshi R."/>
            <person name="Moran D.A.P."/>
            <person name="Shinohara A."/>
            <person name="Yoshida Y."/>
            <person name="Fujiwara M."/>
            <person name="Mori M."/>
            <person name="Tomita M."/>
            <person name="Arakawa K."/>
        </authorList>
    </citation>
    <scope>NUCLEOTIDE SEQUENCE [LARGE SCALE GENOMIC DNA]</scope>
</reference>
<accession>A0A4Y2J691</accession>
<dbReference type="AlphaFoldDB" id="A0A4Y2J691"/>